<reference evidence="1 2" key="1">
    <citation type="journal article" date="2021" name="J. Hered.">
        <title>A chromosome-level genome assembly of the parasitoid wasp, Cotesia glomerata (Hymenoptera: Braconidae).</title>
        <authorList>
            <person name="Pinto B.J."/>
            <person name="Weis J.J."/>
            <person name="Gamble T."/>
            <person name="Ode P.J."/>
            <person name="Paul R."/>
            <person name="Zaspel J.M."/>
        </authorList>
    </citation>
    <scope>NUCLEOTIDE SEQUENCE [LARGE SCALE GENOMIC DNA]</scope>
    <source>
        <strain evidence="1">CgM1</strain>
    </source>
</reference>
<dbReference type="Proteomes" id="UP000826195">
    <property type="component" value="Unassembled WGS sequence"/>
</dbReference>
<keyword evidence="2" id="KW-1185">Reference proteome</keyword>
<gene>
    <name evidence="1" type="ORF">KQX54_021579</name>
</gene>
<protein>
    <submittedName>
        <fullName evidence="1">Uncharacterized protein</fullName>
    </submittedName>
</protein>
<sequence>MEGASFAFARRRTTLTQTALSVECLLGMRDTCATDLGGCFANSPTIESGTLLLAEVSLVGFSKWKYRGVVRRSDRLFSIGHEFSRI</sequence>
<dbReference type="EMBL" id="JAHXZJ010000001">
    <property type="protein sequence ID" value="KAH0568883.1"/>
    <property type="molecule type" value="Genomic_DNA"/>
</dbReference>
<name>A0AAV7J9V1_COTGL</name>
<accession>A0AAV7J9V1</accession>
<dbReference type="AlphaFoldDB" id="A0AAV7J9V1"/>
<evidence type="ECO:0000313" key="2">
    <source>
        <dbReference type="Proteomes" id="UP000826195"/>
    </source>
</evidence>
<organism evidence="1 2">
    <name type="scientific">Cotesia glomerata</name>
    <name type="common">Lepidopteran parasitic wasp</name>
    <name type="synonym">Apanteles glomeratus</name>
    <dbReference type="NCBI Taxonomy" id="32391"/>
    <lineage>
        <taxon>Eukaryota</taxon>
        <taxon>Metazoa</taxon>
        <taxon>Ecdysozoa</taxon>
        <taxon>Arthropoda</taxon>
        <taxon>Hexapoda</taxon>
        <taxon>Insecta</taxon>
        <taxon>Pterygota</taxon>
        <taxon>Neoptera</taxon>
        <taxon>Endopterygota</taxon>
        <taxon>Hymenoptera</taxon>
        <taxon>Apocrita</taxon>
        <taxon>Ichneumonoidea</taxon>
        <taxon>Braconidae</taxon>
        <taxon>Microgastrinae</taxon>
        <taxon>Cotesia</taxon>
    </lineage>
</organism>
<comment type="caution">
    <text evidence="1">The sequence shown here is derived from an EMBL/GenBank/DDBJ whole genome shotgun (WGS) entry which is preliminary data.</text>
</comment>
<proteinExistence type="predicted"/>
<evidence type="ECO:0000313" key="1">
    <source>
        <dbReference type="EMBL" id="KAH0568883.1"/>
    </source>
</evidence>